<dbReference type="Proteomes" id="UP000021369">
    <property type="component" value="Unassembled WGS sequence"/>
</dbReference>
<evidence type="ECO:0000313" key="1">
    <source>
        <dbReference type="EMBL" id="EXM40907.1"/>
    </source>
</evidence>
<evidence type="ECO:0000313" key="2">
    <source>
        <dbReference type="Proteomes" id="UP000021369"/>
    </source>
</evidence>
<keyword evidence="2" id="KW-1185">Reference proteome</keyword>
<gene>
    <name evidence="1" type="ORF">RASY3_00795</name>
</gene>
<organism evidence="1 2">
    <name type="scientific">Ruminococcus albus SY3</name>
    <dbReference type="NCBI Taxonomy" id="1341156"/>
    <lineage>
        <taxon>Bacteria</taxon>
        <taxon>Bacillati</taxon>
        <taxon>Bacillota</taxon>
        <taxon>Clostridia</taxon>
        <taxon>Eubacteriales</taxon>
        <taxon>Oscillospiraceae</taxon>
        <taxon>Ruminococcus</taxon>
    </lineage>
</organism>
<proteinExistence type="predicted"/>
<sequence length="244" mass="29143">MMTNKDFIVLTYLFPYVDSERSLKNKADIEFVVTKPAYNDMSPRTLKGIGEKQQYKDKMFAYLVNEFEKYFSNKPPKDKSSFDKWHEKVCNGIIQSFDGSGINIKIGKAQKIVNMSFKHFLLFGDSKGKIDYFKYCHTPIDNNVLKWCREEANIQRSYTWSNLNYNDYIELQEQIRKYLDSPQNTKYKYLDESCVSNLVLDYYIWVRYGDLNSFYSYWKDNQTKSDFYNENKDIIERTNNILSK</sequence>
<dbReference type="EMBL" id="JEOB01000001">
    <property type="protein sequence ID" value="EXM40907.1"/>
    <property type="molecule type" value="Genomic_DNA"/>
</dbReference>
<accession>A0A011V5W1</accession>
<name>A0A011V5W1_RUMAL</name>
<dbReference type="PATRIC" id="fig|1341156.4.peg.696"/>
<dbReference type="RefSeq" id="WP_037284245.1">
    <property type="nucleotide sequence ID" value="NZ_JEOB01000001.1"/>
</dbReference>
<protein>
    <submittedName>
        <fullName evidence="1">Uncharacterized protein</fullName>
    </submittedName>
</protein>
<dbReference type="AlphaFoldDB" id="A0A011V5W1"/>
<comment type="caution">
    <text evidence="1">The sequence shown here is derived from an EMBL/GenBank/DDBJ whole genome shotgun (WGS) entry which is preliminary data.</text>
</comment>
<dbReference type="OrthoDB" id="2052817at2"/>
<reference evidence="1 2" key="1">
    <citation type="submission" date="2013-06" db="EMBL/GenBank/DDBJ databases">
        <title>Rumen cellulosomics: divergent fiber-degrading strategies revealed by comparative genome-wide analysis of six Ruminococcal strains.</title>
        <authorList>
            <person name="Dassa B."/>
            <person name="Borovok I."/>
            <person name="Lamed R."/>
            <person name="Flint H."/>
            <person name="Yeoman C.J."/>
            <person name="White B."/>
            <person name="Bayer E.A."/>
        </authorList>
    </citation>
    <scope>NUCLEOTIDE SEQUENCE [LARGE SCALE GENOMIC DNA]</scope>
    <source>
        <strain evidence="1 2">SY3</strain>
    </source>
</reference>